<dbReference type="GO" id="GO:0016020">
    <property type="term" value="C:membrane"/>
    <property type="evidence" value="ECO:0007669"/>
    <property type="project" value="UniProtKB-SubCell"/>
</dbReference>
<keyword evidence="7" id="KW-0472">Membrane</keyword>
<dbReference type="PANTHER" id="PTHR15896:SF8">
    <property type="entry name" value="GOLGI MEMBRANE PROTEIN 1"/>
    <property type="match status" value="1"/>
</dbReference>
<evidence type="ECO:0000256" key="4">
    <source>
        <dbReference type="ARBA" id="ARBA00022968"/>
    </source>
</evidence>
<protein>
    <submittedName>
        <fullName evidence="9">Uncharacterized protein</fullName>
    </submittedName>
</protein>
<keyword evidence="5" id="KW-1133">Transmembrane helix</keyword>
<dbReference type="GeneTree" id="ENSGT01110000270252"/>
<name>A0A8C6LIT1_NOTFU</name>
<dbReference type="AlphaFoldDB" id="A0A8C6LIT1"/>
<dbReference type="PANTHER" id="PTHR15896">
    <property type="entry name" value="GOLGI PHOSPHOPROTEIN 2/GP73-RELATED"/>
    <property type="match status" value="1"/>
</dbReference>
<evidence type="ECO:0000256" key="5">
    <source>
        <dbReference type="ARBA" id="ARBA00022989"/>
    </source>
</evidence>
<comment type="subcellular location">
    <subcellularLocation>
        <location evidence="1">Membrane</location>
        <topology evidence="1">Single-pass type II membrane protein</topology>
    </subcellularLocation>
</comment>
<dbReference type="InterPro" id="IPR026139">
    <property type="entry name" value="GOLM1/CASC4"/>
</dbReference>
<sequence>MRQLLCVPQTKLYELEGQVRRGAAERGAAETKKMEFQEEIQKQKEQITHIESMYKRQLEGAQVTCSQEKVNFNTIWCQKVVCIFMEAFWSLFMVKNVNIVAIFCI</sequence>
<evidence type="ECO:0000256" key="7">
    <source>
        <dbReference type="ARBA" id="ARBA00023136"/>
    </source>
</evidence>
<organism evidence="9 10">
    <name type="scientific">Nothobranchius furzeri</name>
    <name type="common">Turquoise killifish</name>
    <dbReference type="NCBI Taxonomy" id="105023"/>
    <lineage>
        <taxon>Eukaryota</taxon>
        <taxon>Metazoa</taxon>
        <taxon>Chordata</taxon>
        <taxon>Craniata</taxon>
        <taxon>Vertebrata</taxon>
        <taxon>Euteleostomi</taxon>
        <taxon>Actinopterygii</taxon>
        <taxon>Neopterygii</taxon>
        <taxon>Teleostei</taxon>
        <taxon>Neoteleostei</taxon>
        <taxon>Acanthomorphata</taxon>
        <taxon>Ovalentaria</taxon>
        <taxon>Atherinomorphae</taxon>
        <taxon>Cyprinodontiformes</taxon>
        <taxon>Nothobranchiidae</taxon>
        <taxon>Nothobranchius</taxon>
    </lineage>
</organism>
<proteinExistence type="inferred from homology"/>
<evidence type="ECO:0000313" key="9">
    <source>
        <dbReference type="Ensembl" id="ENSNFUP00015021624.1"/>
    </source>
</evidence>
<evidence type="ECO:0000313" key="10">
    <source>
        <dbReference type="Proteomes" id="UP000694548"/>
    </source>
</evidence>
<evidence type="ECO:0000256" key="6">
    <source>
        <dbReference type="ARBA" id="ARBA00023054"/>
    </source>
</evidence>
<keyword evidence="6 8" id="KW-0175">Coiled coil</keyword>
<dbReference type="Proteomes" id="UP000694548">
    <property type="component" value="Unassembled WGS sequence"/>
</dbReference>
<dbReference type="GO" id="GO:0005794">
    <property type="term" value="C:Golgi apparatus"/>
    <property type="evidence" value="ECO:0007669"/>
    <property type="project" value="TreeGrafter"/>
</dbReference>
<evidence type="ECO:0000256" key="3">
    <source>
        <dbReference type="ARBA" id="ARBA00022692"/>
    </source>
</evidence>
<evidence type="ECO:0000256" key="2">
    <source>
        <dbReference type="ARBA" id="ARBA00007474"/>
    </source>
</evidence>
<keyword evidence="4" id="KW-0735">Signal-anchor</keyword>
<keyword evidence="10" id="KW-1185">Reference proteome</keyword>
<accession>A0A8C6LIT1</accession>
<reference evidence="9" key="1">
    <citation type="submission" date="2025-08" db="UniProtKB">
        <authorList>
            <consortium name="Ensembl"/>
        </authorList>
    </citation>
    <scope>IDENTIFICATION</scope>
</reference>
<dbReference type="Ensembl" id="ENSNFUT00015022634.1">
    <property type="protein sequence ID" value="ENSNFUP00015021624.1"/>
    <property type="gene ID" value="ENSNFUG00015010500.1"/>
</dbReference>
<evidence type="ECO:0000256" key="1">
    <source>
        <dbReference type="ARBA" id="ARBA00004606"/>
    </source>
</evidence>
<keyword evidence="3" id="KW-0812">Transmembrane</keyword>
<comment type="similarity">
    <text evidence="2">Belongs to the GOLM family.</text>
</comment>
<evidence type="ECO:0000256" key="8">
    <source>
        <dbReference type="SAM" id="Coils"/>
    </source>
</evidence>
<reference evidence="9" key="2">
    <citation type="submission" date="2025-09" db="UniProtKB">
        <authorList>
            <consortium name="Ensembl"/>
        </authorList>
    </citation>
    <scope>IDENTIFICATION</scope>
</reference>
<feature type="coiled-coil region" evidence="8">
    <location>
        <begin position="26"/>
        <end position="53"/>
    </location>
</feature>